<feature type="region of interest" description="Disordered" evidence="6">
    <location>
        <begin position="1"/>
        <end position="32"/>
    </location>
</feature>
<dbReference type="PANTHER" id="PTHR21349">
    <property type="entry name" value="50S RIBOSOMAL PROTEIN L21"/>
    <property type="match status" value="1"/>
</dbReference>
<keyword evidence="4 5" id="KW-0694">RNA-binding</keyword>
<dbReference type="InterPro" id="IPR036164">
    <property type="entry name" value="bL21-like_sf"/>
</dbReference>
<dbReference type="GO" id="GO:0019843">
    <property type="term" value="F:rRNA binding"/>
    <property type="evidence" value="ECO:0007669"/>
    <property type="project" value="UniProtKB-UniRule"/>
</dbReference>
<dbReference type="GO" id="GO:0006412">
    <property type="term" value="P:translation"/>
    <property type="evidence" value="ECO:0007669"/>
    <property type="project" value="UniProtKB-UniRule"/>
</dbReference>
<gene>
    <name evidence="4 7" type="primary">rplU</name>
    <name evidence="7" type="ORF">AGA_2242</name>
</gene>
<dbReference type="SUPFAM" id="SSF141091">
    <property type="entry name" value="L21p-like"/>
    <property type="match status" value="1"/>
</dbReference>
<evidence type="ECO:0000256" key="1">
    <source>
        <dbReference type="ARBA" id="ARBA00008563"/>
    </source>
</evidence>
<dbReference type="Proteomes" id="UP000068250">
    <property type="component" value="Chromosome I"/>
</dbReference>
<sequence>MEACRAKSRPKNKKRADLSPVPAVPRGSRDRKERQFMFAVIRTGGKQYRVEPNMVLKVEKLEVEAGSTITFDDVLAVGGESGTTIGAPTVAGAKVTATVIAQDRLKKVIIFKKRRRQNSRRKNGHRQPVTVLRIQEINAA</sequence>
<reference evidence="8" key="1">
    <citation type="submission" date="2014-09" db="EMBL/GenBank/DDBJ databases">
        <authorList>
            <person name="Illeghems K.G."/>
        </authorList>
    </citation>
    <scope>NUCLEOTIDE SEQUENCE [LARGE SCALE GENOMIC DNA]</scope>
    <source>
        <strain evidence="8">LMG 23848T</strain>
    </source>
</reference>
<dbReference type="HAMAP" id="MF_01363">
    <property type="entry name" value="Ribosomal_bL21"/>
    <property type="match status" value="1"/>
</dbReference>
<evidence type="ECO:0000256" key="4">
    <source>
        <dbReference type="HAMAP-Rule" id="MF_01363"/>
    </source>
</evidence>
<evidence type="ECO:0000256" key="6">
    <source>
        <dbReference type="SAM" id="MobiDB-lite"/>
    </source>
</evidence>
<evidence type="ECO:0000313" key="8">
    <source>
        <dbReference type="Proteomes" id="UP000068250"/>
    </source>
</evidence>
<comment type="similarity">
    <text evidence="1 4 5">Belongs to the bacterial ribosomal protein bL21 family.</text>
</comment>
<keyword evidence="4 5" id="KW-0699">rRNA-binding</keyword>
<dbReference type="GO" id="GO:1990904">
    <property type="term" value="C:ribonucleoprotein complex"/>
    <property type="evidence" value="ECO:0007669"/>
    <property type="project" value="UniProtKB-KW"/>
</dbReference>
<comment type="subunit">
    <text evidence="4">Part of the 50S ribosomal subunit. Contacts protein L20.</text>
</comment>
<proteinExistence type="inferred from homology"/>
<organism evidence="7 8">
    <name type="scientific">Acetobacter ghanensis</name>
    <dbReference type="NCBI Taxonomy" id="431306"/>
    <lineage>
        <taxon>Bacteria</taxon>
        <taxon>Pseudomonadati</taxon>
        <taxon>Pseudomonadota</taxon>
        <taxon>Alphaproteobacteria</taxon>
        <taxon>Acetobacterales</taxon>
        <taxon>Acetobacteraceae</taxon>
        <taxon>Acetobacter</taxon>
    </lineage>
</organism>
<keyword evidence="3 4" id="KW-0687">Ribonucleoprotein</keyword>
<dbReference type="AlphaFoldDB" id="A0A0U5F632"/>
<evidence type="ECO:0000256" key="3">
    <source>
        <dbReference type="ARBA" id="ARBA00023274"/>
    </source>
</evidence>
<dbReference type="GO" id="GO:0003735">
    <property type="term" value="F:structural constituent of ribosome"/>
    <property type="evidence" value="ECO:0007669"/>
    <property type="project" value="InterPro"/>
</dbReference>
<dbReference type="GO" id="GO:0005737">
    <property type="term" value="C:cytoplasm"/>
    <property type="evidence" value="ECO:0007669"/>
    <property type="project" value="UniProtKB-ARBA"/>
</dbReference>
<feature type="compositionally biased region" description="Basic residues" evidence="6">
    <location>
        <begin position="1"/>
        <end position="14"/>
    </location>
</feature>
<protein>
    <recommendedName>
        <fullName evidence="4">Large ribosomal subunit protein bL21</fullName>
    </recommendedName>
</protein>
<accession>A0A0U5F632</accession>
<dbReference type="InterPro" id="IPR001787">
    <property type="entry name" value="Ribosomal_bL21"/>
</dbReference>
<keyword evidence="2 4" id="KW-0689">Ribosomal protein</keyword>
<dbReference type="EMBL" id="LN609302">
    <property type="protein sequence ID" value="CEF56895.1"/>
    <property type="molecule type" value="Genomic_DNA"/>
</dbReference>
<evidence type="ECO:0000256" key="2">
    <source>
        <dbReference type="ARBA" id="ARBA00022980"/>
    </source>
</evidence>
<dbReference type="GO" id="GO:0005840">
    <property type="term" value="C:ribosome"/>
    <property type="evidence" value="ECO:0007669"/>
    <property type="project" value="UniProtKB-KW"/>
</dbReference>
<dbReference type="PATRIC" id="fig|431306.5.peg.2315"/>
<dbReference type="Pfam" id="PF00829">
    <property type="entry name" value="Ribosomal_L21p"/>
    <property type="match status" value="1"/>
</dbReference>
<dbReference type="InterPro" id="IPR028909">
    <property type="entry name" value="bL21-like"/>
</dbReference>
<dbReference type="PANTHER" id="PTHR21349:SF0">
    <property type="entry name" value="LARGE RIBOSOMAL SUBUNIT PROTEIN BL21M"/>
    <property type="match status" value="1"/>
</dbReference>
<comment type="function">
    <text evidence="4 5">This protein binds to 23S rRNA in the presence of protein L20.</text>
</comment>
<dbReference type="STRING" id="431306.AGA_2242"/>
<name>A0A0U5F632_9PROT</name>
<evidence type="ECO:0000313" key="7">
    <source>
        <dbReference type="EMBL" id="CEF56895.1"/>
    </source>
</evidence>
<evidence type="ECO:0000256" key="5">
    <source>
        <dbReference type="RuleBase" id="RU000562"/>
    </source>
</evidence>
<dbReference type="NCBIfam" id="TIGR00061">
    <property type="entry name" value="L21"/>
    <property type="match status" value="1"/>
</dbReference>